<dbReference type="InterPro" id="IPR001895">
    <property type="entry name" value="RASGEF_cat_dom"/>
</dbReference>
<feature type="domain" description="Ras-GEF" evidence="4">
    <location>
        <begin position="65"/>
        <end position="300"/>
    </location>
</feature>
<dbReference type="GO" id="GO:0005085">
    <property type="term" value="F:guanyl-nucleotide exchange factor activity"/>
    <property type="evidence" value="ECO:0007669"/>
    <property type="project" value="UniProtKB-KW"/>
</dbReference>
<dbReference type="AlphaFoldDB" id="A0A5K3FBJ6"/>
<dbReference type="InterPro" id="IPR008937">
    <property type="entry name" value="Ras-like_GEF"/>
</dbReference>
<feature type="compositionally biased region" description="Basic and acidic residues" evidence="3">
    <location>
        <begin position="424"/>
        <end position="436"/>
    </location>
</feature>
<dbReference type="SUPFAM" id="SSF48366">
    <property type="entry name" value="Ras GEF"/>
    <property type="match status" value="1"/>
</dbReference>
<dbReference type="GO" id="GO:0007265">
    <property type="term" value="P:Ras protein signal transduction"/>
    <property type="evidence" value="ECO:0007669"/>
    <property type="project" value="TreeGrafter"/>
</dbReference>
<evidence type="ECO:0000259" key="4">
    <source>
        <dbReference type="PROSITE" id="PS50009"/>
    </source>
</evidence>
<proteinExistence type="predicted"/>
<reference evidence="5" key="1">
    <citation type="submission" date="2019-11" db="UniProtKB">
        <authorList>
            <consortium name="WormBaseParasite"/>
        </authorList>
    </citation>
    <scope>IDENTIFICATION</scope>
</reference>
<protein>
    <submittedName>
        <fullName evidence="5">Ras-GEF domain-containing protein</fullName>
    </submittedName>
</protein>
<dbReference type="InterPro" id="IPR023578">
    <property type="entry name" value="Ras_GEF_dom_sf"/>
</dbReference>
<evidence type="ECO:0000256" key="1">
    <source>
        <dbReference type="ARBA" id="ARBA00022658"/>
    </source>
</evidence>
<dbReference type="PROSITE" id="PS50009">
    <property type="entry name" value="RASGEF_CAT"/>
    <property type="match status" value="1"/>
</dbReference>
<dbReference type="Gene3D" id="1.10.840.10">
    <property type="entry name" value="Ras guanine-nucleotide exchange factors catalytic domain"/>
    <property type="match status" value="1"/>
</dbReference>
<dbReference type="PANTHER" id="PTHR23113:SF368">
    <property type="entry name" value="CELL DIVISION CONTROL PROTEIN 25"/>
    <property type="match status" value="1"/>
</dbReference>
<feature type="region of interest" description="Disordered" evidence="3">
    <location>
        <begin position="767"/>
        <end position="819"/>
    </location>
</feature>
<feature type="region of interest" description="Disordered" evidence="3">
    <location>
        <begin position="520"/>
        <end position="548"/>
    </location>
</feature>
<organism evidence="5">
    <name type="scientific">Mesocestoides corti</name>
    <name type="common">Flatworm</name>
    <dbReference type="NCBI Taxonomy" id="53468"/>
    <lineage>
        <taxon>Eukaryota</taxon>
        <taxon>Metazoa</taxon>
        <taxon>Spiralia</taxon>
        <taxon>Lophotrochozoa</taxon>
        <taxon>Platyhelminthes</taxon>
        <taxon>Cestoda</taxon>
        <taxon>Eucestoda</taxon>
        <taxon>Cyclophyllidea</taxon>
        <taxon>Mesocestoididae</taxon>
        <taxon>Mesocestoides</taxon>
    </lineage>
</organism>
<dbReference type="WBParaSite" id="MCU_007103-RB">
    <property type="protein sequence ID" value="MCU_007103-RB"/>
    <property type="gene ID" value="MCU_007103"/>
</dbReference>
<feature type="compositionally biased region" description="Polar residues" evidence="3">
    <location>
        <begin position="767"/>
        <end position="796"/>
    </location>
</feature>
<evidence type="ECO:0000256" key="3">
    <source>
        <dbReference type="SAM" id="MobiDB-lite"/>
    </source>
</evidence>
<evidence type="ECO:0000313" key="5">
    <source>
        <dbReference type="WBParaSite" id="MCU_007103-RB"/>
    </source>
</evidence>
<accession>A0A5K3FBJ6</accession>
<name>A0A5K3FBJ6_MESCO</name>
<feature type="region of interest" description="Disordered" evidence="3">
    <location>
        <begin position="424"/>
        <end position="479"/>
    </location>
</feature>
<sequence length="857" mass="94693">GGASHSLRCLRLLIVFPFYNPLYVVVVSSVKMANFPAASVVDVTLDLGHSKNDKAASDLMCNIAIADITKKQITLIDMSYFAAIKRSEFLSLKWNGRDKKIYAPNIVESTKWFNQLNFWVQKEILKYSVVIKRTEMLSFFIKLAKRLVELNNLYSAMSIVSALQVECIYRLRLTWSGLGHRERAAYRRLEELFGQQNNCRLLREHTASMRLPGIPYLGLYLSDLIYTNVAHPRINGQPTTVWVTKLNTIVDAISHFQQSRFPYQVNESIRAYLLAQSYIEELQKFLENANFKASLRLEPPVVLDPPPSLNSNGFAEISRRGNSAVVRVPSTTSSVTAGYVSDQEQGGRRKRAPSFNSPPLSFGCLGEEVEISCDKTGSQSTPTKLSLPPNLVDLLEGGVFCSPTVTDGKIHITHDTLATPIVKAEKDRSQCKHPESHNPSPSCGDVDIDIGLKPEPPLSCPKKHDREVQVVQPQSNESSFPLPSVCLLCGRQSEAKYQHHQDGSITPTCSLSEAEFSEQQCQSTTEAPVQSNTGKPPPSVSTSRSKSSVVENRDVCSAVLAAVTTDLAQAAINGSTKNRSPSFGLHSRSKGDISHWPPTNLPFITALPAACVLCEGPIRRKTVGRLIPPGLELGTGVMNSSTNSDVCGPWSESPAPSPAAQPQQRYTGNSSWKPFWSALIVLEGWTSAYMVYFEALTKKPCRKEDFAHDRCQIQPFQNNQTESGGARIDSPPSIGLARHRDGSVDESSFLLTHPGLHKTYRIRPFQSSPQKKISEATNFPLTPTPQRRNSRRNFFTLSRKHSATPTHTPSSSSLRERGASAPMLASDFQTIDNQSLPSPCVEDWVHAIQATLDNIHP</sequence>
<feature type="compositionally biased region" description="Low complexity" evidence="3">
    <location>
        <begin position="649"/>
        <end position="664"/>
    </location>
</feature>
<feature type="compositionally biased region" description="Polar residues" evidence="3">
    <location>
        <begin position="520"/>
        <end position="534"/>
    </location>
</feature>
<feature type="region of interest" description="Disordered" evidence="3">
    <location>
        <begin position="717"/>
        <end position="741"/>
    </location>
</feature>
<dbReference type="InterPro" id="IPR036964">
    <property type="entry name" value="RASGEF_cat_dom_sf"/>
</dbReference>
<feature type="region of interest" description="Disordered" evidence="3">
    <location>
        <begin position="642"/>
        <end position="667"/>
    </location>
</feature>
<dbReference type="SMART" id="SM00147">
    <property type="entry name" value="RasGEF"/>
    <property type="match status" value="1"/>
</dbReference>
<dbReference type="GO" id="GO:0005886">
    <property type="term" value="C:plasma membrane"/>
    <property type="evidence" value="ECO:0007669"/>
    <property type="project" value="TreeGrafter"/>
</dbReference>
<dbReference type="Pfam" id="PF00617">
    <property type="entry name" value="RasGEF"/>
    <property type="match status" value="1"/>
</dbReference>
<keyword evidence="1 2" id="KW-0344">Guanine-nucleotide releasing factor</keyword>
<evidence type="ECO:0000256" key="2">
    <source>
        <dbReference type="PROSITE-ProRule" id="PRU00168"/>
    </source>
</evidence>
<dbReference type="PANTHER" id="PTHR23113">
    <property type="entry name" value="GUANINE NUCLEOTIDE EXCHANGE FACTOR"/>
    <property type="match status" value="1"/>
</dbReference>
<feature type="compositionally biased region" description="Low complexity" evidence="3">
    <location>
        <begin position="803"/>
        <end position="813"/>
    </location>
</feature>